<gene>
    <name evidence="5" type="ORF">SAMN04488693_101397</name>
</gene>
<dbReference type="AlphaFoldDB" id="A0A1G8CVR9"/>
<keyword evidence="6" id="KW-1185">Reference proteome</keyword>
<dbReference type="InterPro" id="IPR025736">
    <property type="entry name" value="PucR_C-HTH_dom"/>
</dbReference>
<dbReference type="Gene3D" id="1.10.10.2840">
    <property type="entry name" value="PucR C-terminal helix-turn-helix domain"/>
    <property type="match status" value="1"/>
</dbReference>
<name>A0A1G8CVR9_9MICC</name>
<protein>
    <submittedName>
        <fullName evidence="5">Purine catabolism regulatory protein</fullName>
    </submittedName>
</protein>
<dbReference type="Proteomes" id="UP000199258">
    <property type="component" value="Unassembled WGS sequence"/>
</dbReference>
<dbReference type="STRING" id="335973.SAMN04488693_101397"/>
<evidence type="ECO:0000313" key="6">
    <source>
        <dbReference type="Proteomes" id="UP000199258"/>
    </source>
</evidence>
<dbReference type="Pfam" id="PF13556">
    <property type="entry name" value="HTH_30"/>
    <property type="match status" value="1"/>
</dbReference>
<feature type="domain" description="Purine catabolism PurC-like" evidence="2">
    <location>
        <begin position="27"/>
        <end position="141"/>
    </location>
</feature>
<dbReference type="InterPro" id="IPR012914">
    <property type="entry name" value="PucR_dom"/>
</dbReference>
<feature type="domain" description="PucR C-terminal helix-turn-helix" evidence="3">
    <location>
        <begin position="429"/>
        <end position="486"/>
    </location>
</feature>
<organism evidence="5 6">
    <name type="scientific">Arthrobacter subterraneus</name>
    <dbReference type="NCBI Taxonomy" id="335973"/>
    <lineage>
        <taxon>Bacteria</taxon>
        <taxon>Bacillati</taxon>
        <taxon>Actinomycetota</taxon>
        <taxon>Actinomycetes</taxon>
        <taxon>Micrococcales</taxon>
        <taxon>Micrococcaceae</taxon>
        <taxon>Arthrobacter</taxon>
    </lineage>
</organism>
<dbReference type="Pfam" id="PF07905">
    <property type="entry name" value="PucR"/>
    <property type="match status" value="1"/>
</dbReference>
<evidence type="ECO:0000259" key="4">
    <source>
        <dbReference type="Pfam" id="PF17853"/>
    </source>
</evidence>
<feature type="domain" description="CdaR GGDEF-like" evidence="4">
    <location>
        <begin position="274"/>
        <end position="381"/>
    </location>
</feature>
<comment type="similarity">
    <text evidence="1">Belongs to the CdaR family.</text>
</comment>
<dbReference type="InterPro" id="IPR042070">
    <property type="entry name" value="PucR_C-HTH_sf"/>
</dbReference>
<evidence type="ECO:0000259" key="3">
    <source>
        <dbReference type="Pfam" id="PF13556"/>
    </source>
</evidence>
<sequence length="491" mass="52609">MHTQNRDAAAQASSPIVDVMAITLSALLATPALKLQRVGTSEVTDVPVQWVAVTELENPKPFLSGGEVVLTTGLRQKSATSQRNFVRHVHASGALAVGFATGLSHEKVPAAFLDQADELGLPVFLVPYETPFIAIGKIVADSLSAEHYERLEHLLRGHQILAAALLGGGGLPQLLRELAAMLRTDVALSQYGTELFATGPAREGEDRDWHRVPVATGLKDRCTLAIAEPYQRDAITDYAQSLISVELSNQARRRASDRAVVGQLLQDVVRGTLTGSDAAARLGSAGIDTARRQCIVLADVATGQRRALRTLPLPGKYDDVVTAVVDDRLVIAVPESDGESLGRALSSYLHGAGFTAKVGFGGGYAQASGLRWSYFEARESLTRGQAVNRPDRLSLTSLLMASEDVPLADLAAEALDPVAAFDEGHGAELMLTLEKYLAHNGSVAAVADVLQLHRNTVRYRLQQIVDLTGYDPAVTADRVHLYLALNVRALR</sequence>
<evidence type="ECO:0000313" key="5">
    <source>
        <dbReference type="EMBL" id="SDH49404.1"/>
    </source>
</evidence>
<accession>A0A1G8CVR9</accession>
<evidence type="ECO:0000259" key="2">
    <source>
        <dbReference type="Pfam" id="PF07905"/>
    </source>
</evidence>
<dbReference type="PANTHER" id="PTHR33744">
    <property type="entry name" value="CARBOHYDRATE DIACID REGULATOR"/>
    <property type="match status" value="1"/>
</dbReference>
<evidence type="ECO:0000256" key="1">
    <source>
        <dbReference type="ARBA" id="ARBA00006754"/>
    </source>
</evidence>
<dbReference type="EMBL" id="FNDT01000001">
    <property type="protein sequence ID" value="SDH49404.1"/>
    <property type="molecule type" value="Genomic_DNA"/>
</dbReference>
<dbReference type="InterPro" id="IPR041522">
    <property type="entry name" value="CdaR_GGDEF"/>
</dbReference>
<dbReference type="InterPro" id="IPR051448">
    <property type="entry name" value="CdaR-like_regulators"/>
</dbReference>
<dbReference type="Pfam" id="PF17853">
    <property type="entry name" value="GGDEF_2"/>
    <property type="match status" value="1"/>
</dbReference>
<dbReference type="PANTHER" id="PTHR33744:SF7">
    <property type="entry name" value="PUCR FAMILY TRANSCRIPTIONAL REGULATOR"/>
    <property type="match status" value="1"/>
</dbReference>
<proteinExistence type="inferred from homology"/>
<reference evidence="5 6" key="1">
    <citation type="submission" date="2016-10" db="EMBL/GenBank/DDBJ databases">
        <authorList>
            <person name="de Groot N.N."/>
        </authorList>
    </citation>
    <scope>NUCLEOTIDE SEQUENCE [LARGE SCALE GENOMIC DNA]</scope>
    <source>
        <strain evidence="5 6">NP_1H</strain>
    </source>
</reference>